<name>A0A8X7B7W5_TRICX</name>
<dbReference type="AlphaFoldDB" id="A0A8X7B7W5"/>
<reference evidence="1" key="1">
    <citation type="submission" date="2020-08" db="EMBL/GenBank/DDBJ databases">
        <title>Multicomponent nature underlies the extraordinary mechanical properties of spider dragline silk.</title>
        <authorList>
            <person name="Kono N."/>
            <person name="Nakamura H."/>
            <person name="Mori M."/>
            <person name="Yoshida Y."/>
            <person name="Ohtoshi R."/>
            <person name="Malay A.D."/>
            <person name="Moran D.A.P."/>
            <person name="Tomita M."/>
            <person name="Numata K."/>
            <person name="Arakawa K."/>
        </authorList>
    </citation>
    <scope>NUCLEOTIDE SEQUENCE</scope>
</reference>
<comment type="caution">
    <text evidence="1">The sequence shown here is derived from an EMBL/GenBank/DDBJ whole genome shotgun (WGS) entry which is preliminary data.</text>
</comment>
<organism evidence="1 2">
    <name type="scientific">Trichonephila clavipes</name>
    <name type="common">Golden silk orbweaver</name>
    <name type="synonym">Nephila clavipes</name>
    <dbReference type="NCBI Taxonomy" id="2585209"/>
    <lineage>
        <taxon>Eukaryota</taxon>
        <taxon>Metazoa</taxon>
        <taxon>Ecdysozoa</taxon>
        <taxon>Arthropoda</taxon>
        <taxon>Chelicerata</taxon>
        <taxon>Arachnida</taxon>
        <taxon>Araneae</taxon>
        <taxon>Araneomorphae</taxon>
        <taxon>Entelegynae</taxon>
        <taxon>Araneoidea</taxon>
        <taxon>Nephilidae</taxon>
        <taxon>Trichonephila</taxon>
    </lineage>
</organism>
<gene>
    <name evidence="1" type="ORF">TNCV_2178821</name>
</gene>
<protein>
    <submittedName>
        <fullName evidence="1">Uncharacterized protein</fullName>
    </submittedName>
</protein>
<dbReference type="Proteomes" id="UP000887159">
    <property type="component" value="Unassembled WGS sequence"/>
</dbReference>
<keyword evidence="2" id="KW-1185">Reference proteome</keyword>
<evidence type="ECO:0000313" key="1">
    <source>
        <dbReference type="EMBL" id="GFY22621.1"/>
    </source>
</evidence>
<proteinExistence type="predicted"/>
<accession>A0A8X7B7W5</accession>
<sequence>MILIAEKKYIPRGKLKSRKPYLSSKSPLLYCLDSRPSNGKLWKLLKNISNEQPQAEQCNTILSEDGNLAVNDEQAAYLIGLHYQKISRLNFSVEDRNIKFRASRFVHGCHSDTHRGTSIFNRNLRVNELEAAIGDSCLNKYPGPDGIHGQMIDHIGLSGRQIFLDIINCSWNKGQLPRDWRTAIVFPI</sequence>
<evidence type="ECO:0000313" key="2">
    <source>
        <dbReference type="Proteomes" id="UP000887159"/>
    </source>
</evidence>
<dbReference type="EMBL" id="BMAU01021361">
    <property type="protein sequence ID" value="GFY22621.1"/>
    <property type="molecule type" value="Genomic_DNA"/>
</dbReference>